<proteinExistence type="predicted"/>
<organism evidence="1 2">
    <name type="scientific">Thauera aminoaromatica</name>
    <dbReference type="NCBI Taxonomy" id="164330"/>
    <lineage>
        <taxon>Bacteria</taxon>
        <taxon>Pseudomonadati</taxon>
        <taxon>Pseudomonadota</taxon>
        <taxon>Betaproteobacteria</taxon>
        <taxon>Rhodocyclales</taxon>
        <taxon>Zoogloeaceae</taxon>
        <taxon>Thauera</taxon>
    </lineage>
</organism>
<comment type="caution">
    <text evidence="1">The sequence shown here is derived from an EMBL/GenBank/DDBJ whole genome shotgun (WGS) entry which is preliminary data.</text>
</comment>
<dbReference type="EMBL" id="SSFD01000012">
    <property type="protein sequence ID" value="TXH92309.1"/>
    <property type="molecule type" value="Genomic_DNA"/>
</dbReference>
<evidence type="ECO:0000313" key="2">
    <source>
        <dbReference type="Proteomes" id="UP000321192"/>
    </source>
</evidence>
<evidence type="ECO:0000313" key="1">
    <source>
        <dbReference type="EMBL" id="TXH92309.1"/>
    </source>
</evidence>
<dbReference type="Proteomes" id="UP000321192">
    <property type="component" value="Unassembled WGS sequence"/>
</dbReference>
<gene>
    <name evidence="1" type="ORF">E6Q80_00790</name>
</gene>
<dbReference type="RefSeq" id="WP_276656326.1">
    <property type="nucleotide sequence ID" value="NZ_SSFD01000012.1"/>
</dbReference>
<accession>A0A5C7T969</accession>
<dbReference type="AlphaFoldDB" id="A0A5C7T969"/>
<reference evidence="1 2" key="1">
    <citation type="submission" date="2018-09" db="EMBL/GenBank/DDBJ databases">
        <title>Metagenome Assembled Genomes from an Advanced Water Purification Facility.</title>
        <authorList>
            <person name="Stamps B.W."/>
            <person name="Spear J.R."/>
        </authorList>
    </citation>
    <scope>NUCLEOTIDE SEQUENCE [LARGE SCALE GENOMIC DNA]</scope>
    <source>
        <strain evidence="1">Bin_27_1</strain>
    </source>
</reference>
<sequence length="197" mass="22573">MYMLHEEIKGRLETALSALELEAQSIDQHISVCGQLLDLLQPREPGRIEIRWWISPRGVARGRAPYLVELRSTRRERGLGHWYQKKIPRKNAVRRVKERGDFVHTREQVRKVMEVLTELLDRREALLRQVGGFTTSVSRLVKTNGEKASVWSSELEGMVSRFGVFAVEDERVPGAFRLDLDRLRMAALQGEEPGAAS</sequence>
<protein>
    <submittedName>
        <fullName evidence="1">Uncharacterized protein</fullName>
    </submittedName>
</protein>
<name>A0A5C7T969_THASP</name>